<accession>A0A699KA36</accession>
<dbReference type="AlphaFoldDB" id="A0A699KA36"/>
<dbReference type="EMBL" id="BKCJ010495615">
    <property type="protein sequence ID" value="GFA82772.1"/>
    <property type="molecule type" value="Genomic_DNA"/>
</dbReference>
<organism evidence="1">
    <name type="scientific">Tanacetum cinerariifolium</name>
    <name type="common">Dalmatian daisy</name>
    <name type="synonym">Chrysanthemum cinerariifolium</name>
    <dbReference type="NCBI Taxonomy" id="118510"/>
    <lineage>
        <taxon>Eukaryota</taxon>
        <taxon>Viridiplantae</taxon>
        <taxon>Streptophyta</taxon>
        <taxon>Embryophyta</taxon>
        <taxon>Tracheophyta</taxon>
        <taxon>Spermatophyta</taxon>
        <taxon>Magnoliopsida</taxon>
        <taxon>eudicotyledons</taxon>
        <taxon>Gunneridae</taxon>
        <taxon>Pentapetalae</taxon>
        <taxon>asterids</taxon>
        <taxon>campanulids</taxon>
        <taxon>Asterales</taxon>
        <taxon>Asteraceae</taxon>
        <taxon>Asteroideae</taxon>
        <taxon>Anthemideae</taxon>
        <taxon>Anthemidinae</taxon>
        <taxon>Tanacetum</taxon>
    </lineage>
</organism>
<name>A0A699KA36_TANCI</name>
<sequence>DVRWLIGATIEMYDAGGVSVVESGVGSGDKGGGDDHRWWE</sequence>
<comment type="caution">
    <text evidence="1">The sequence shown here is derived from an EMBL/GenBank/DDBJ whole genome shotgun (WGS) entry which is preliminary data.</text>
</comment>
<reference evidence="1" key="1">
    <citation type="journal article" date="2019" name="Sci. Rep.">
        <title>Draft genome of Tanacetum cinerariifolium, the natural source of mosquito coil.</title>
        <authorList>
            <person name="Yamashiro T."/>
            <person name="Shiraishi A."/>
            <person name="Satake H."/>
            <person name="Nakayama K."/>
        </authorList>
    </citation>
    <scope>NUCLEOTIDE SEQUENCE</scope>
</reference>
<proteinExistence type="predicted"/>
<gene>
    <name evidence="1" type="ORF">Tci_654744</name>
</gene>
<feature type="non-terminal residue" evidence="1">
    <location>
        <position position="1"/>
    </location>
</feature>
<protein>
    <submittedName>
        <fullName evidence="1">Uncharacterized protein</fullName>
    </submittedName>
</protein>
<evidence type="ECO:0000313" key="1">
    <source>
        <dbReference type="EMBL" id="GFA82772.1"/>
    </source>
</evidence>